<dbReference type="Pfam" id="PF00494">
    <property type="entry name" value="SQS_PSY"/>
    <property type="match status" value="1"/>
</dbReference>
<gene>
    <name evidence="2" type="ORF">DFP88_10921</name>
</gene>
<protein>
    <submittedName>
        <fullName evidence="2">Farnesyl-diphosphate farnesyltransferase</fullName>
    </submittedName>
</protein>
<organism evidence="2 3">
    <name type="scientific">Pseudoroseicyclus aestuarii</name>
    <dbReference type="NCBI Taxonomy" id="1795041"/>
    <lineage>
        <taxon>Bacteria</taxon>
        <taxon>Pseudomonadati</taxon>
        <taxon>Pseudomonadota</taxon>
        <taxon>Alphaproteobacteria</taxon>
        <taxon>Rhodobacterales</taxon>
        <taxon>Paracoccaceae</taxon>
        <taxon>Pseudoroseicyclus</taxon>
    </lineage>
</organism>
<dbReference type="GO" id="GO:0016117">
    <property type="term" value="P:carotenoid biosynthetic process"/>
    <property type="evidence" value="ECO:0007669"/>
    <property type="project" value="UniProtKB-ARBA"/>
</dbReference>
<proteinExistence type="predicted"/>
<name>A0A318SSN4_9RHOB</name>
<dbReference type="AlphaFoldDB" id="A0A318SSN4"/>
<dbReference type="GO" id="GO:0004311">
    <property type="term" value="F:geranylgeranyl diphosphate synthase activity"/>
    <property type="evidence" value="ECO:0007669"/>
    <property type="project" value="InterPro"/>
</dbReference>
<dbReference type="InterPro" id="IPR008949">
    <property type="entry name" value="Isoprenoid_synthase_dom_sf"/>
</dbReference>
<dbReference type="RefSeq" id="WP_245904851.1">
    <property type="nucleotide sequence ID" value="NZ_QJTE01000009.1"/>
</dbReference>
<dbReference type="Proteomes" id="UP000248311">
    <property type="component" value="Unassembled WGS sequence"/>
</dbReference>
<sequence length="286" mass="30927">MTEARGIDPAFLREPEEIVRGAGSSFAAGMRVLPRQRRAAIWAVYAYCRLVDDIVDGPGAPAQKARDLDFWDRELDLVEGGAPCTPVGRALAQGAARFGLPVAELRLVLEGMRMDLHPVVAPNLAGLRAYARRVAGAVGILSMHAFGCWRGDASYRFALQLGEAMQLTNILRDVEEDAALGRLYLPREALEAAGVPPEPRAAATSPALPAVRAEVGALARAAYRAAAREVPAHDRLRLAPALLMMGPYEHLLRRMEADWSRPPAARPGWRKMLDGARCAALAGRRG</sequence>
<dbReference type="EMBL" id="QJTE01000009">
    <property type="protein sequence ID" value="PYE80890.1"/>
    <property type="molecule type" value="Genomic_DNA"/>
</dbReference>
<dbReference type="SUPFAM" id="SSF48576">
    <property type="entry name" value="Terpenoid synthases"/>
    <property type="match status" value="1"/>
</dbReference>
<dbReference type="InterPro" id="IPR002060">
    <property type="entry name" value="Squ/phyt_synthse"/>
</dbReference>
<keyword evidence="1 2" id="KW-0808">Transferase</keyword>
<dbReference type="Gene3D" id="1.10.600.10">
    <property type="entry name" value="Farnesyl Diphosphate Synthase"/>
    <property type="match status" value="1"/>
</dbReference>
<dbReference type="PROSITE" id="PS01045">
    <property type="entry name" value="SQUALEN_PHYTOEN_SYN_2"/>
    <property type="match status" value="1"/>
</dbReference>
<reference evidence="2 3" key="1">
    <citation type="submission" date="2018-06" db="EMBL/GenBank/DDBJ databases">
        <title>Genomic Encyclopedia of Type Strains, Phase III (KMG-III): the genomes of soil and plant-associated and newly described type strains.</title>
        <authorList>
            <person name="Whitman W."/>
        </authorList>
    </citation>
    <scope>NUCLEOTIDE SEQUENCE [LARGE SCALE GENOMIC DNA]</scope>
    <source>
        <strain evidence="2 3">CECT 9025</strain>
    </source>
</reference>
<dbReference type="PANTHER" id="PTHR31480">
    <property type="entry name" value="BIFUNCTIONAL LYCOPENE CYCLASE/PHYTOENE SYNTHASE"/>
    <property type="match status" value="1"/>
</dbReference>
<comment type="caution">
    <text evidence="2">The sequence shown here is derived from an EMBL/GenBank/DDBJ whole genome shotgun (WGS) entry which is preliminary data.</text>
</comment>
<accession>A0A318SSN4</accession>
<evidence type="ECO:0000313" key="3">
    <source>
        <dbReference type="Proteomes" id="UP000248311"/>
    </source>
</evidence>
<dbReference type="InterPro" id="IPR033904">
    <property type="entry name" value="Trans_IPPS_HH"/>
</dbReference>
<dbReference type="SFLD" id="SFLDS00005">
    <property type="entry name" value="Isoprenoid_Synthase_Type_I"/>
    <property type="match status" value="1"/>
</dbReference>
<dbReference type="GO" id="GO:0051996">
    <property type="term" value="F:squalene synthase [NAD(P)H] activity"/>
    <property type="evidence" value="ECO:0007669"/>
    <property type="project" value="InterPro"/>
</dbReference>
<dbReference type="InterPro" id="IPR019845">
    <property type="entry name" value="Squalene/phytoene_synthase_CS"/>
</dbReference>
<evidence type="ECO:0000256" key="1">
    <source>
        <dbReference type="ARBA" id="ARBA00022679"/>
    </source>
</evidence>
<keyword evidence="3" id="KW-1185">Reference proteome</keyword>
<dbReference type="CDD" id="cd00683">
    <property type="entry name" value="Trans_IPPS_HH"/>
    <property type="match status" value="1"/>
</dbReference>
<dbReference type="SFLD" id="SFLDG01212">
    <property type="entry name" value="Phytoene_synthase_like"/>
    <property type="match status" value="1"/>
</dbReference>
<evidence type="ECO:0000313" key="2">
    <source>
        <dbReference type="EMBL" id="PYE80890.1"/>
    </source>
</evidence>
<dbReference type="InterPro" id="IPR044843">
    <property type="entry name" value="Trans_IPPS_bact-type"/>
</dbReference>
<dbReference type="SFLD" id="SFLDG01018">
    <property type="entry name" value="Squalene/Phytoene_Synthase_Lik"/>
    <property type="match status" value="1"/>
</dbReference>